<evidence type="ECO:0000256" key="1">
    <source>
        <dbReference type="ARBA" id="ARBA00004571"/>
    </source>
</evidence>
<feature type="domain" description="TonB-dependent receptor-like beta-barrel" evidence="12">
    <location>
        <begin position="179"/>
        <end position="598"/>
    </location>
</feature>
<evidence type="ECO:0000256" key="5">
    <source>
        <dbReference type="ARBA" id="ARBA00022729"/>
    </source>
</evidence>
<dbReference type="OrthoDB" id="9758472at2"/>
<keyword evidence="6 11" id="KW-0798">TonB box</keyword>
<dbReference type="InterPro" id="IPR000531">
    <property type="entry name" value="Beta-barrel_TonB"/>
</dbReference>
<dbReference type="SUPFAM" id="SSF56935">
    <property type="entry name" value="Porins"/>
    <property type="match status" value="1"/>
</dbReference>
<evidence type="ECO:0000256" key="6">
    <source>
        <dbReference type="ARBA" id="ARBA00023077"/>
    </source>
</evidence>
<gene>
    <name evidence="14" type="ORF">FAZ15_05960</name>
</gene>
<dbReference type="GO" id="GO:0015344">
    <property type="term" value="F:siderophore uptake transmembrane transporter activity"/>
    <property type="evidence" value="ECO:0007669"/>
    <property type="project" value="TreeGrafter"/>
</dbReference>
<evidence type="ECO:0000256" key="3">
    <source>
        <dbReference type="ARBA" id="ARBA00022452"/>
    </source>
</evidence>
<dbReference type="InterPro" id="IPR037066">
    <property type="entry name" value="Plug_dom_sf"/>
</dbReference>
<feature type="domain" description="TonB-dependent receptor plug" evidence="13">
    <location>
        <begin position="48"/>
        <end position="150"/>
    </location>
</feature>
<evidence type="ECO:0000259" key="12">
    <source>
        <dbReference type="Pfam" id="PF00593"/>
    </source>
</evidence>
<evidence type="ECO:0000256" key="8">
    <source>
        <dbReference type="ARBA" id="ARBA00023170"/>
    </source>
</evidence>
<proteinExistence type="inferred from homology"/>
<keyword evidence="5" id="KW-0732">Signal</keyword>
<dbReference type="Gene3D" id="2.170.130.10">
    <property type="entry name" value="TonB-dependent receptor, plug domain"/>
    <property type="match status" value="1"/>
</dbReference>
<dbReference type="InterPro" id="IPR012910">
    <property type="entry name" value="Plug_dom"/>
</dbReference>
<keyword evidence="4 10" id="KW-0812">Transmembrane</keyword>
<dbReference type="PANTHER" id="PTHR30069:SF29">
    <property type="entry name" value="HEMOGLOBIN AND HEMOGLOBIN-HAPTOGLOBIN-BINDING PROTEIN 1-RELATED"/>
    <property type="match status" value="1"/>
</dbReference>
<dbReference type="PROSITE" id="PS52016">
    <property type="entry name" value="TONB_DEPENDENT_REC_3"/>
    <property type="match status" value="1"/>
</dbReference>
<sequence>MLKKSILFCSLISPLISIGQETTVDSTVLHEVIISENRLQTPFNKNVRNIQIITKQEIDRLPVKSINEVLSFIGGVDIRQRGPFGAQADISIDGGSFEQVLVLVNGIKVSDPQTAHHSMNIPVSIENIERIEILRGPAARIYGINALTGAVNIVTTKPEQSSISAHAYAGSSFEEKEENDGEGLYWGGGLQVGGNLAFNTHQHIVSISNDKYNGQRYNSSTENTKLFYQGRLQIDERNALDLTAGYLYNEFGANGFYAAPGDRESYEIVETKLVGISSSHQISDRFSLRPRVSYRYNADDYRYFRHDLNTARSQHHTDVLSAEVNSIWNTSVGDVGFGLESRSEEISSTNIGDHHRYNHGVYAEFKTERIKNMIWNVGSYLNYNTQYGWQVFPGVDVGYLFHPRWKLAFNIGSSQRIPSFTDLYLDQRSATGGNIGNPDLESENAWQYEFSLLYKKSNLELQTGYFYRDISGFIDRIRASVDEPYEPFNFGNNKMQGLNFRASQAVPIHTRSRFHYTLSYNFLTPVSTVRSEGMDSKYSLESLKHQLMLRTTYTQNQLSVSFNNRLLKREQKAAYLISDLRIGYDLSKLSFYTDITNLFNQSYIETAAVPMPRRWFALGAKYRLPIL</sequence>
<evidence type="ECO:0000256" key="10">
    <source>
        <dbReference type="PROSITE-ProRule" id="PRU01360"/>
    </source>
</evidence>
<protein>
    <submittedName>
        <fullName evidence="14">TonB-dependent receptor</fullName>
    </submittedName>
</protein>
<keyword evidence="8 14" id="KW-0675">Receptor</keyword>
<evidence type="ECO:0000256" key="7">
    <source>
        <dbReference type="ARBA" id="ARBA00023136"/>
    </source>
</evidence>
<dbReference type="AlphaFoldDB" id="A0A4U0PGX6"/>
<dbReference type="Gene3D" id="2.40.170.20">
    <property type="entry name" value="TonB-dependent receptor, beta-barrel domain"/>
    <property type="match status" value="1"/>
</dbReference>
<evidence type="ECO:0000256" key="11">
    <source>
        <dbReference type="RuleBase" id="RU003357"/>
    </source>
</evidence>
<keyword evidence="3 10" id="KW-1134">Transmembrane beta strand</keyword>
<dbReference type="EMBL" id="SUME01000002">
    <property type="protein sequence ID" value="TJZ62054.1"/>
    <property type="molecule type" value="Genomic_DNA"/>
</dbReference>
<organism evidence="14 15">
    <name type="scientific">Sphingobacterium olei</name>
    <dbReference type="NCBI Taxonomy" id="2571155"/>
    <lineage>
        <taxon>Bacteria</taxon>
        <taxon>Pseudomonadati</taxon>
        <taxon>Bacteroidota</taxon>
        <taxon>Sphingobacteriia</taxon>
        <taxon>Sphingobacteriales</taxon>
        <taxon>Sphingobacteriaceae</taxon>
        <taxon>Sphingobacterium</taxon>
    </lineage>
</organism>
<dbReference type="Pfam" id="PF07715">
    <property type="entry name" value="Plug"/>
    <property type="match status" value="1"/>
</dbReference>
<comment type="caution">
    <text evidence="14">The sequence shown here is derived from an EMBL/GenBank/DDBJ whole genome shotgun (WGS) entry which is preliminary data.</text>
</comment>
<comment type="similarity">
    <text evidence="10 11">Belongs to the TonB-dependent receptor family.</text>
</comment>
<dbReference type="Proteomes" id="UP000306808">
    <property type="component" value="Unassembled WGS sequence"/>
</dbReference>
<dbReference type="RefSeq" id="WP_136900399.1">
    <property type="nucleotide sequence ID" value="NZ_SUME01000002.1"/>
</dbReference>
<evidence type="ECO:0000256" key="2">
    <source>
        <dbReference type="ARBA" id="ARBA00022448"/>
    </source>
</evidence>
<keyword evidence="2 10" id="KW-0813">Transport</keyword>
<dbReference type="InterPro" id="IPR036942">
    <property type="entry name" value="Beta-barrel_TonB_sf"/>
</dbReference>
<keyword evidence="9 10" id="KW-0998">Cell outer membrane</keyword>
<evidence type="ECO:0000256" key="9">
    <source>
        <dbReference type="ARBA" id="ARBA00023237"/>
    </source>
</evidence>
<name>A0A4U0PGX6_9SPHI</name>
<dbReference type="PANTHER" id="PTHR30069">
    <property type="entry name" value="TONB-DEPENDENT OUTER MEMBRANE RECEPTOR"/>
    <property type="match status" value="1"/>
</dbReference>
<evidence type="ECO:0000259" key="13">
    <source>
        <dbReference type="Pfam" id="PF07715"/>
    </source>
</evidence>
<accession>A0A4U0PGX6</accession>
<evidence type="ECO:0000313" key="15">
    <source>
        <dbReference type="Proteomes" id="UP000306808"/>
    </source>
</evidence>
<evidence type="ECO:0000256" key="4">
    <source>
        <dbReference type="ARBA" id="ARBA00022692"/>
    </source>
</evidence>
<keyword evidence="15" id="KW-1185">Reference proteome</keyword>
<dbReference type="GO" id="GO:0009279">
    <property type="term" value="C:cell outer membrane"/>
    <property type="evidence" value="ECO:0007669"/>
    <property type="project" value="UniProtKB-SubCell"/>
</dbReference>
<dbReference type="Pfam" id="PF00593">
    <property type="entry name" value="TonB_dep_Rec_b-barrel"/>
    <property type="match status" value="1"/>
</dbReference>
<dbReference type="InterPro" id="IPR039426">
    <property type="entry name" value="TonB-dep_rcpt-like"/>
</dbReference>
<reference evidence="14 15" key="1">
    <citation type="submission" date="2019-04" db="EMBL/GenBank/DDBJ databases">
        <title>Sphingobacterium olei sp. nov., isolated from oil-contaminated soil.</title>
        <authorList>
            <person name="Liu B."/>
        </authorList>
    </citation>
    <scope>NUCLEOTIDE SEQUENCE [LARGE SCALE GENOMIC DNA]</scope>
    <source>
        <strain evidence="14 15">HAL-9</strain>
    </source>
</reference>
<comment type="subcellular location">
    <subcellularLocation>
        <location evidence="1 10">Cell outer membrane</location>
        <topology evidence="1 10">Multi-pass membrane protein</topology>
    </subcellularLocation>
</comment>
<keyword evidence="7 10" id="KW-0472">Membrane</keyword>
<evidence type="ECO:0000313" key="14">
    <source>
        <dbReference type="EMBL" id="TJZ62054.1"/>
    </source>
</evidence>
<dbReference type="GO" id="GO:0044718">
    <property type="term" value="P:siderophore transmembrane transport"/>
    <property type="evidence" value="ECO:0007669"/>
    <property type="project" value="TreeGrafter"/>
</dbReference>